<sequence length="92" mass="10982">SFGINLQITIWGYHIKFKIRPIIHFFININSNTSSCVSSTFMRQSIANRTIIELNFFLHYLTSRRIRWLKILVMPIYMQVEIGIFIVRMEVT</sequence>
<keyword evidence="2" id="KW-1185">Reference proteome</keyword>
<feature type="non-terminal residue" evidence="1">
    <location>
        <position position="1"/>
    </location>
</feature>
<proteinExistence type="predicted"/>
<dbReference type="Proteomes" id="UP000276133">
    <property type="component" value="Unassembled WGS sequence"/>
</dbReference>
<reference evidence="1 2" key="1">
    <citation type="journal article" date="2018" name="Sci. Rep.">
        <title>Genomic signatures of local adaptation to the degree of environmental predictability in rotifers.</title>
        <authorList>
            <person name="Franch-Gras L."/>
            <person name="Hahn C."/>
            <person name="Garcia-Roger E.M."/>
            <person name="Carmona M.J."/>
            <person name="Serra M."/>
            <person name="Gomez A."/>
        </authorList>
    </citation>
    <scope>NUCLEOTIDE SEQUENCE [LARGE SCALE GENOMIC DNA]</scope>
    <source>
        <strain evidence="1">HYR1</strain>
    </source>
</reference>
<gene>
    <name evidence="1" type="ORF">BpHYR1_014494</name>
</gene>
<organism evidence="1 2">
    <name type="scientific">Brachionus plicatilis</name>
    <name type="common">Marine rotifer</name>
    <name type="synonym">Brachionus muelleri</name>
    <dbReference type="NCBI Taxonomy" id="10195"/>
    <lineage>
        <taxon>Eukaryota</taxon>
        <taxon>Metazoa</taxon>
        <taxon>Spiralia</taxon>
        <taxon>Gnathifera</taxon>
        <taxon>Rotifera</taxon>
        <taxon>Eurotatoria</taxon>
        <taxon>Monogononta</taxon>
        <taxon>Pseudotrocha</taxon>
        <taxon>Ploima</taxon>
        <taxon>Brachionidae</taxon>
        <taxon>Brachionus</taxon>
    </lineage>
</organism>
<accession>A0A3M7QFQ4</accession>
<evidence type="ECO:0000313" key="1">
    <source>
        <dbReference type="EMBL" id="RNA10083.1"/>
    </source>
</evidence>
<dbReference type="EMBL" id="REGN01006307">
    <property type="protein sequence ID" value="RNA10083.1"/>
    <property type="molecule type" value="Genomic_DNA"/>
</dbReference>
<comment type="caution">
    <text evidence="1">The sequence shown here is derived from an EMBL/GenBank/DDBJ whole genome shotgun (WGS) entry which is preliminary data.</text>
</comment>
<dbReference type="AlphaFoldDB" id="A0A3M7QFQ4"/>
<protein>
    <submittedName>
        <fullName evidence="1">Uncharacterized protein</fullName>
    </submittedName>
</protein>
<evidence type="ECO:0000313" key="2">
    <source>
        <dbReference type="Proteomes" id="UP000276133"/>
    </source>
</evidence>
<name>A0A3M7QFQ4_BRAPC</name>